<comment type="caution">
    <text evidence="2">The sequence shown here is derived from an EMBL/GenBank/DDBJ whole genome shotgun (WGS) entry which is preliminary data.</text>
</comment>
<proteinExistence type="predicted"/>
<name>A0ABQ0QTU4_9FIRM</name>
<keyword evidence="1" id="KW-0472">Membrane</keyword>
<organism evidence="2 3">
    <name type="scientific">Faecalimonas umbilicata</name>
    <dbReference type="NCBI Taxonomy" id="1912855"/>
    <lineage>
        <taxon>Bacteria</taxon>
        <taxon>Bacillati</taxon>
        <taxon>Bacillota</taxon>
        <taxon>Clostridia</taxon>
        <taxon>Lachnospirales</taxon>
        <taxon>Lachnospiraceae</taxon>
        <taxon>Faecalimonas</taxon>
    </lineage>
</organism>
<keyword evidence="1" id="KW-0812">Transmembrane</keyword>
<evidence type="ECO:0000313" key="3">
    <source>
        <dbReference type="Proteomes" id="UP000702954"/>
    </source>
</evidence>
<sequence>MMQKKHESDLTRKEKWQLEREKVASMSWKKRIEYFFTYYKWVLVVAVAVIALGVFGVNWYKNLQKEELLNVVIVNSSAPSTENLNQDLRKALKIKDKNQIITIDTSVYTGEGNQTTYNSTMKLSVVMGARTADIFVCDKETFATYDQDGVFLSVEELMGSEFCEEHAEEVGENYMLANQSKLAEEYGIVGYEDAYIGVFSYTEHREHAKAFVEFLFE</sequence>
<accession>A0ABQ0QTU4</accession>
<evidence type="ECO:0000256" key="1">
    <source>
        <dbReference type="SAM" id="Phobius"/>
    </source>
</evidence>
<dbReference type="Proteomes" id="UP000702954">
    <property type="component" value="Unassembled WGS sequence"/>
</dbReference>
<keyword evidence="1" id="KW-1133">Transmembrane helix</keyword>
<evidence type="ECO:0008006" key="4">
    <source>
        <dbReference type="Google" id="ProtNLM"/>
    </source>
</evidence>
<protein>
    <recommendedName>
        <fullName evidence="4">Extracellular solute-binding protein</fullName>
    </recommendedName>
</protein>
<evidence type="ECO:0000313" key="2">
    <source>
        <dbReference type="EMBL" id="GBU03835.1"/>
    </source>
</evidence>
<reference evidence="2 3" key="1">
    <citation type="journal article" date="2018" name="Int. J. Syst. Evol. Microbiol.">
        <title>Draft Genome Sequence of Faecalimonas umbilicata JCM 30896T, an Acetate-Producing Bacterium Isolated from Human Feces.</title>
        <authorList>
            <person name="Sakamoto M."/>
            <person name="Ikeyama N."/>
            <person name="Yuki M."/>
            <person name="Ohkuma M."/>
        </authorList>
    </citation>
    <scope>NUCLEOTIDE SEQUENCE [LARGE SCALE GENOMIC DNA]</scope>
    <source>
        <strain evidence="2 3">EGH7</strain>
    </source>
</reference>
<dbReference type="GeneID" id="97508170"/>
<keyword evidence="3" id="KW-1185">Reference proteome</keyword>
<dbReference type="RefSeq" id="WP_008977130.1">
    <property type="nucleotide sequence ID" value="NZ_AP031411.1"/>
</dbReference>
<dbReference type="EMBL" id="BHEO01000002">
    <property type="protein sequence ID" value="GBU03835.1"/>
    <property type="molecule type" value="Genomic_DNA"/>
</dbReference>
<gene>
    <name evidence="2" type="ORF">FAEUMB_03760</name>
</gene>
<feature type="transmembrane region" description="Helical" evidence="1">
    <location>
        <begin position="38"/>
        <end position="60"/>
    </location>
</feature>